<reference evidence="3 4" key="1">
    <citation type="submission" date="2019-10" db="EMBL/GenBank/DDBJ databases">
        <title>Description of Paenibacillus terricola sp. nov.</title>
        <authorList>
            <person name="Carlier A."/>
            <person name="Qi S."/>
        </authorList>
    </citation>
    <scope>NUCLEOTIDE SEQUENCE [LARGE SCALE GENOMIC DNA]</scope>
    <source>
        <strain evidence="3 4">LMG 31459</strain>
    </source>
</reference>
<evidence type="ECO:0000313" key="4">
    <source>
        <dbReference type="Proteomes" id="UP000596857"/>
    </source>
</evidence>
<dbReference type="EMBL" id="WHOB01000062">
    <property type="protein sequence ID" value="NOU81282.1"/>
    <property type="molecule type" value="Genomic_DNA"/>
</dbReference>
<keyword evidence="1" id="KW-0238">DNA-binding</keyword>
<evidence type="ECO:0000313" key="3">
    <source>
        <dbReference type="EMBL" id="NOU81282.1"/>
    </source>
</evidence>
<gene>
    <name evidence="3" type="ORF">GC101_20680</name>
</gene>
<dbReference type="InterPro" id="IPR036388">
    <property type="entry name" value="WH-like_DNA-bd_sf"/>
</dbReference>
<dbReference type="SUPFAM" id="SSF46785">
    <property type="entry name" value="Winged helix' DNA-binding domain"/>
    <property type="match status" value="1"/>
</dbReference>
<dbReference type="SMART" id="SM00347">
    <property type="entry name" value="HTH_MARR"/>
    <property type="match status" value="1"/>
</dbReference>
<keyword evidence="4" id="KW-1185">Reference proteome</keyword>
<comment type="caution">
    <text evidence="3">The sequence shown here is derived from an EMBL/GenBank/DDBJ whole genome shotgun (WGS) entry which is preliminary data.</text>
</comment>
<dbReference type="RefSeq" id="WP_042134894.1">
    <property type="nucleotide sequence ID" value="NZ_JBANBW010000077.1"/>
</dbReference>
<organism evidence="3 4">
    <name type="scientific">Paenibacillus phytohabitans</name>
    <dbReference type="NCBI Taxonomy" id="2654978"/>
    <lineage>
        <taxon>Bacteria</taxon>
        <taxon>Bacillati</taxon>
        <taxon>Bacillota</taxon>
        <taxon>Bacilli</taxon>
        <taxon>Bacillales</taxon>
        <taxon>Paenibacillaceae</taxon>
        <taxon>Paenibacillus</taxon>
    </lineage>
</organism>
<dbReference type="SMART" id="SM00529">
    <property type="entry name" value="HTH_DTXR"/>
    <property type="match status" value="1"/>
</dbReference>
<dbReference type="InterPro" id="IPR022689">
    <property type="entry name" value="Iron_dep_repressor"/>
</dbReference>
<dbReference type="InterPro" id="IPR036390">
    <property type="entry name" value="WH_DNA-bd_sf"/>
</dbReference>
<dbReference type="PRINTS" id="PR00598">
    <property type="entry name" value="HTHMARR"/>
</dbReference>
<dbReference type="Gene3D" id="1.10.10.10">
    <property type="entry name" value="Winged helix-like DNA-binding domain superfamily/Winged helix DNA-binding domain"/>
    <property type="match status" value="1"/>
</dbReference>
<dbReference type="PANTHER" id="PTHR33164:SF101">
    <property type="entry name" value="TRANSCRIPTIONAL REPRESSOR MPRA"/>
    <property type="match status" value="1"/>
</dbReference>
<dbReference type="InterPro" id="IPR000835">
    <property type="entry name" value="HTH_MarR-typ"/>
</dbReference>
<dbReference type="PROSITE" id="PS50995">
    <property type="entry name" value="HTH_MARR_2"/>
    <property type="match status" value="1"/>
</dbReference>
<dbReference type="PANTHER" id="PTHR33164">
    <property type="entry name" value="TRANSCRIPTIONAL REGULATOR, MARR FAMILY"/>
    <property type="match status" value="1"/>
</dbReference>
<dbReference type="InterPro" id="IPR039422">
    <property type="entry name" value="MarR/SlyA-like"/>
</dbReference>
<proteinExistence type="predicted"/>
<accession>A0ABX1YJR1</accession>
<sequence length="155" mass="17714">MNEDKYEHIDDLIEAFQQFARMNWRKTTLWGLKPSEIRVLVSIKKGMEQEGNKGRTVSDISKLLKVTSPTVTQMVNSLIAQGYAVRTPDSQDRRISDITLTDKGAHLADMAVAKSRETFQGMIDHLGKERSETLSELLNGVYEYFEQLNSQQNDF</sequence>
<evidence type="ECO:0000259" key="2">
    <source>
        <dbReference type="PROSITE" id="PS50995"/>
    </source>
</evidence>
<evidence type="ECO:0000256" key="1">
    <source>
        <dbReference type="ARBA" id="ARBA00023125"/>
    </source>
</evidence>
<dbReference type="Pfam" id="PF12802">
    <property type="entry name" value="MarR_2"/>
    <property type="match status" value="1"/>
</dbReference>
<dbReference type="Proteomes" id="UP000596857">
    <property type="component" value="Unassembled WGS sequence"/>
</dbReference>
<feature type="domain" description="HTH marR-type" evidence="2">
    <location>
        <begin position="1"/>
        <end position="143"/>
    </location>
</feature>
<protein>
    <submittedName>
        <fullName evidence="3">MarR family transcriptional regulator</fullName>
    </submittedName>
</protein>
<name>A0ABX1YJR1_9BACL</name>